<keyword evidence="8" id="KW-1185">Reference proteome</keyword>
<dbReference type="PANTHER" id="PTHR38776:SF1">
    <property type="entry name" value="MLTA-INTERACTING PROTEIN-RELATED"/>
    <property type="match status" value="1"/>
</dbReference>
<protein>
    <submittedName>
        <fullName evidence="7">Structural protein MipA</fullName>
    </submittedName>
</protein>
<dbReference type="PANTHER" id="PTHR38776">
    <property type="entry name" value="MLTA-INTERACTING PROTEIN-RELATED"/>
    <property type="match status" value="1"/>
</dbReference>
<dbReference type="EMBL" id="BKAJ01000031">
    <property type="protein sequence ID" value="GEP54538.1"/>
    <property type="molecule type" value="Genomic_DNA"/>
</dbReference>
<feature type="region of interest" description="Disordered" evidence="6">
    <location>
        <begin position="1"/>
        <end position="23"/>
    </location>
</feature>
<dbReference type="InterPro" id="IPR010583">
    <property type="entry name" value="MipA"/>
</dbReference>
<evidence type="ECO:0000313" key="7">
    <source>
        <dbReference type="EMBL" id="GEP54538.1"/>
    </source>
</evidence>
<comment type="caution">
    <text evidence="7">The sequence shown here is derived from an EMBL/GenBank/DDBJ whole genome shotgun (WGS) entry which is preliminary data.</text>
</comment>
<comment type="similarity">
    <text evidence="2">Belongs to the MipA/OmpV family.</text>
</comment>
<dbReference type="AlphaFoldDB" id="A0A512N6F0"/>
<dbReference type="Proteomes" id="UP000321058">
    <property type="component" value="Unassembled WGS sequence"/>
</dbReference>
<dbReference type="RefSeq" id="WP_170302933.1">
    <property type="nucleotide sequence ID" value="NZ_BKAJ01000031.1"/>
</dbReference>
<evidence type="ECO:0000313" key="8">
    <source>
        <dbReference type="Proteomes" id="UP000321058"/>
    </source>
</evidence>
<keyword evidence="3" id="KW-0732">Signal</keyword>
<organism evidence="7 8">
    <name type="scientific">Reyranella soli</name>
    <dbReference type="NCBI Taxonomy" id="1230389"/>
    <lineage>
        <taxon>Bacteria</taxon>
        <taxon>Pseudomonadati</taxon>
        <taxon>Pseudomonadota</taxon>
        <taxon>Alphaproteobacteria</taxon>
        <taxon>Hyphomicrobiales</taxon>
        <taxon>Reyranellaceae</taxon>
        <taxon>Reyranella</taxon>
    </lineage>
</organism>
<evidence type="ECO:0000256" key="3">
    <source>
        <dbReference type="ARBA" id="ARBA00022729"/>
    </source>
</evidence>
<reference evidence="7 8" key="1">
    <citation type="submission" date="2019-07" db="EMBL/GenBank/DDBJ databases">
        <title>Whole genome shotgun sequence of Reyranella soli NBRC 108950.</title>
        <authorList>
            <person name="Hosoyama A."/>
            <person name="Uohara A."/>
            <person name="Ohji S."/>
            <person name="Ichikawa N."/>
        </authorList>
    </citation>
    <scope>NUCLEOTIDE SEQUENCE [LARGE SCALE GENOMIC DNA]</scope>
    <source>
        <strain evidence="7 8">NBRC 108950</strain>
    </source>
</reference>
<evidence type="ECO:0000256" key="5">
    <source>
        <dbReference type="ARBA" id="ARBA00023237"/>
    </source>
</evidence>
<keyword evidence="5" id="KW-0998">Cell outer membrane</keyword>
<keyword evidence="4" id="KW-0472">Membrane</keyword>
<gene>
    <name evidence="7" type="ORF">RSO01_17040</name>
</gene>
<evidence type="ECO:0000256" key="4">
    <source>
        <dbReference type="ARBA" id="ARBA00023136"/>
    </source>
</evidence>
<name>A0A512N6F0_9HYPH</name>
<sequence>MAAFAAGGSPAHAQPMNDPFATRGKGEEWAVTAGAGAALRPTYEGSDRYFVTPLPVVSVVWRDMVSLDLSGLNAYWRFDGLQVGGGLTFNLGRTQNSGVFSPGDSRLNGLGDIPAALGFRGFVNYRLGPVMLGTVLTKFVADGNDGLLIDASIGVPWRIDDRLTVMGRLFTTWADSSYTQTYFGVNATQSVNSGYAIYSAGSGLKNVGLAIGATYKLGANWTASANAQVTQLLGYAAGSPYTFSDTGVMLITTLAYRF</sequence>
<proteinExistence type="inferred from homology"/>
<evidence type="ECO:0000256" key="6">
    <source>
        <dbReference type="SAM" id="MobiDB-lite"/>
    </source>
</evidence>
<feature type="compositionally biased region" description="Low complexity" evidence="6">
    <location>
        <begin position="1"/>
        <end position="13"/>
    </location>
</feature>
<dbReference type="Pfam" id="PF06629">
    <property type="entry name" value="MipA"/>
    <property type="match status" value="1"/>
</dbReference>
<comment type="subcellular location">
    <subcellularLocation>
        <location evidence="1">Cell outer membrane</location>
    </subcellularLocation>
</comment>
<evidence type="ECO:0000256" key="2">
    <source>
        <dbReference type="ARBA" id="ARBA00005722"/>
    </source>
</evidence>
<evidence type="ECO:0000256" key="1">
    <source>
        <dbReference type="ARBA" id="ARBA00004442"/>
    </source>
</evidence>
<accession>A0A512N6F0</accession>
<dbReference type="GO" id="GO:0009279">
    <property type="term" value="C:cell outer membrane"/>
    <property type="evidence" value="ECO:0007669"/>
    <property type="project" value="UniProtKB-SubCell"/>
</dbReference>